<dbReference type="InterPro" id="IPR053150">
    <property type="entry name" value="Teicoplanin_resist-assoc"/>
</dbReference>
<feature type="transmembrane region" description="Helical" evidence="5">
    <location>
        <begin position="43"/>
        <end position="63"/>
    </location>
</feature>
<protein>
    <submittedName>
        <fullName evidence="8">VanZ family protein</fullName>
    </submittedName>
</protein>
<dbReference type="Pfam" id="PF06271">
    <property type="entry name" value="RDD"/>
    <property type="match status" value="1"/>
</dbReference>
<feature type="domain" description="RDD" evidence="7">
    <location>
        <begin position="215"/>
        <end position="353"/>
    </location>
</feature>
<dbReference type="GO" id="GO:0016020">
    <property type="term" value="C:membrane"/>
    <property type="evidence" value="ECO:0007669"/>
    <property type="project" value="UniProtKB-SubCell"/>
</dbReference>
<evidence type="ECO:0000256" key="3">
    <source>
        <dbReference type="ARBA" id="ARBA00022989"/>
    </source>
</evidence>
<feature type="transmembrane region" description="Helical" evidence="5">
    <location>
        <begin position="109"/>
        <end position="128"/>
    </location>
</feature>
<evidence type="ECO:0000313" key="9">
    <source>
        <dbReference type="Proteomes" id="UP000824065"/>
    </source>
</evidence>
<feature type="transmembrane region" description="Helical" evidence="5">
    <location>
        <begin position="12"/>
        <end position="31"/>
    </location>
</feature>
<evidence type="ECO:0000259" key="6">
    <source>
        <dbReference type="Pfam" id="PF04892"/>
    </source>
</evidence>
<proteinExistence type="predicted"/>
<accession>A0A9D2FFX6</accession>
<feature type="transmembrane region" description="Helical" evidence="5">
    <location>
        <begin position="244"/>
        <end position="266"/>
    </location>
</feature>
<name>A0A9D2FFX6_9FIRM</name>
<keyword evidence="4 5" id="KW-0472">Membrane</keyword>
<evidence type="ECO:0000259" key="7">
    <source>
        <dbReference type="Pfam" id="PF06271"/>
    </source>
</evidence>
<reference evidence="8" key="1">
    <citation type="journal article" date="2021" name="PeerJ">
        <title>Extensive microbial diversity within the chicken gut microbiome revealed by metagenomics and culture.</title>
        <authorList>
            <person name="Gilroy R."/>
            <person name="Ravi A."/>
            <person name="Getino M."/>
            <person name="Pursley I."/>
            <person name="Horton D.L."/>
            <person name="Alikhan N.F."/>
            <person name="Baker D."/>
            <person name="Gharbi K."/>
            <person name="Hall N."/>
            <person name="Watson M."/>
            <person name="Adriaenssens E.M."/>
            <person name="Foster-Nyarko E."/>
            <person name="Jarju S."/>
            <person name="Secka A."/>
            <person name="Antonio M."/>
            <person name="Oren A."/>
            <person name="Chaudhuri R.R."/>
            <person name="La Ragione R."/>
            <person name="Hildebrand F."/>
            <person name="Pallen M.J."/>
        </authorList>
    </citation>
    <scope>NUCLEOTIDE SEQUENCE</scope>
    <source>
        <strain evidence="8">ChiBcec16-3735</strain>
    </source>
</reference>
<sequence>MNQYFEVIQQAMILYPVIVVLVTIPYIAWNYHKYGSVLSLRVLIVYSFILYLLCVYCLVILPLPSPEEASLLHGRRMQLTPFAFVGAVIRQAGIVPGDPATWRRIPSSSSFWTTLFNLFMTLPFGVYLRYYFCCGWKKTLGLAFGLSLFCELTQLSGLYFLYPGSYRLFDVDDLIANTAGSMVGYALAGPLEMLLPSRQELDAASFQRGTEVSFPRRVFSFGVDLVCVELLSLALGGASALLGAALPSLAGPVLFWAYFALVPLAWQGRTPGKRLTRQRIVHTGGGPARPYQYALRYGLLLLGLWGAPRALNALVDLGAEVGVLNGLAGFVLWLILSGGYLFYLFYAALMMAFHRPLYYEKWSRTETVSTVEGQGES</sequence>
<feature type="transmembrane region" description="Helical" evidence="5">
    <location>
        <begin position="218"/>
        <end position="238"/>
    </location>
</feature>
<dbReference type="Pfam" id="PF04892">
    <property type="entry name" value="VanZ"/>
    <property type="match status" value="1"/>
</dbReference>
<dbReference type="PANTHER" id="PTHR36834:SF1">
    <property type="entry name" value="INTEGRAL MEMBRANE PROTEIN"/>
    <property type="match status" value="1"/>
</dbReference>
<evidence type="ECO:0000313" key="8">
    <source>
        <dbReference type="EMBL" id="HIZ57803.1"/>
    </source>
</evidence>
<dbReference type="InterPro" id="IPR010432">
    <property type="entry name" value="RDD"/>
</dbReference>
<evidence type="ECO:0000256" key="4">
    <source>
        <dbReference type="ARBA" id="ARBA00023136"/>
    </source>
</evidence>
<comment type="caution">
    <text evidence="8">The sequence shown here is derived from an EMBL/GenBank/DDBJ whole genome shotgun (WGS) entry which is preliminary data.</text>
</comment>
<reference evidence="8" key="2">
    <citation type="submission" date="2021-04" db="EMBL/GenBank/DDBJ databases">
        <authorList>
            <person name="Gilroy R."/>
        </authorList>
    </citation>
    <scope>NUCLEOTIDE SEQUENCE</scope>
    <source>
        <strain evidence="8">ChiBcec16-3735</strain>
    </source>
</reference>
<organism evidence="8 9">
    <name type="scientific">Candidatus Faecalibacterium gallistercoris</name>
    <dbReference type="NCBI Taxonomy" id="2838579"/>
    <lineage>
        <taxon>Bacteria</taxon>
        <taxon>Bacillati</taxon>
        <taxon>Bacillota</taxon>
        <taxon>Clostridia</taxon>
        <taxon>Eubacteriales</taxon>
        <taxon>Oscillospiraceae</taxon>
        <taxon>Faecalibacterium</taxon>
    </lineage>
</organism>
<feature type="transmembrane region" description="Helical" evidence="5">
    <location>
        <begin position="140"/>
        <end position="162"/>
    </location>
</feature>
<dbReference type="AlphaFoldDB" id="A0A9D2FFX6"/>
<gene>
    <name evidence="8" type="ORF">H9725_04370</name>
</gene>
<feature type="transmembrane region" description="Helical" evidence="5">
    <location>
        <begin position="327"/>
        <end position="353"/>
    </location>
</feature>
<feature type="transmembrane region" description="Helical" evidence="5">
    <location>
        <begin position="297"/>
        <end position="315"/>
    </location>
</feature>
<dbReference type="InterPro" id="IPR006976">
    <property type="entry name" value="VanZ-like"/>
</dbReference>
<keyword evidence="3 5" id="KW-1133">Transmembrane helix</keyword>
<dbReference type="EMBL" id="DXBJ01000029">
    <property type="protein sequence ID" value="HIZ57803.1"/>
    <property type="molecule type" value="Genomic_DNA"/>
</dbReference>
<evidence type="ECO:0000256" key="5">
    <source>
        <dbReference type="SAM" id="Phobius"/>
    </source>
</evidence>
<evidence type="ECO:0000256" key="2">
    <source>
        <dbReference type="ARBA" id="ARBA00022692"/>
    </source>
</evidence>
<comment type="subcellular location">
    <subcellularLocation>
        <location evidence="1">Membrane</location>
        <topology evidence="1">Multi-pass membrane protein</topology>
    </subcellularLocation>
</comment>
<keyword evidence="2 5" id="KW-0812">Transmembrane</keyword>
<dbReference type="Proteomes" id="UP000824065">
    <property type="component" value="Unassembled WGS sequence"/>
</dbReference>
<dbReference type="PANTHER" id="PTHR36834">
    <property type="entry name" value="MEMBRANE PROTEIN-RELATED"/>
    <property type="match status" value="1"/>
</dbReference>
<feature type="transmembrane region" description="Helical" evidence="5">
    <location>
        <begin position="174"/>
        <end position="197"/>
    </location>
</feature>
<evidence type="ECO:0000256" key="1">
    <source>
        <dbReference type="ARBA" id="ARBA00004141"/>
    </source>
</evidence>
<feature type="domain" description="VanZ-like" evidence="6">
    <location>
        <begin position="48"/>
        <end position="188"/>
    </location>
</feature>